<dbReference type="AlphaFoldDB" id="A0A368JX55"/>
<dbReference type="Gene3D" id="3.55.50.30">
    <property type="match status" value="1"/>
</dbReference>
<dbReference type="OrthoDB" id="1523489at2"/>
<dbReference type="InterPro" id="IPR032508">
    <property type="entry name" value="FecR_C"/>
</dbReference>
<feature type="domain" description="FecR protein" evidence="2">
    <location>
        <begin position="161"/>
        <end position="257"/>
    </location>
</feature>
<sequence length="369" mass="42141">MLKVNDFFWNWNPSKKSLKKVRFGLGIGVSCPTYKQTPTKFMGKQYLQTLIRKLLRGKATDAEKRQLESWWKHFSDDDSYLRSLSETERQSLRNTMLSGIWQQLDEKPLGEPTKNKPKKTVLPVSKSGRVMHLPVVRWAAAAIVLLVSGLLLYPYLTGPQTIRTSYGEQRTVELPDGSVVTLNGNSSLRFSDDWDETGQRDVWLEGEAFFGVQHTRNHQKFIVHTPDQLAVEVLGTRFNVQNRRGTTQVVLQEGKVRVTNPAQQTYTLKPGDEVRYTQVTKQLTSVRANLSHELAWRTSILLFTDQPVSEVLQEIRDSHGLQVELRNPTVGRELFSGSIPADDVKQVLSKIEKIYKVTVTFDGDHYIIE</sequence>
<accession>A0A368JX55</accession>
<dbReference type="InterPro" id="IPR012373">
    <property type="entry name" value="Ferrdict_sens_TM"/>
</dbReference>
<gene>
    <name evidence="4" type="ORF">DUE52_03185</name>
</gene>
<dbReference type="Gene3D" id="2.60.120.1440">
    <property type="match status" value="1"/>
</dbReference>
<proteinExistence type="predicted"/>
<protein>
    <submittedName>
        <fullName evidence="4">DUF4974 domain-containing protein</fullName>
    </submittedName>
</protein>
<evidence type="ECO:0000313" key="4">
    <source>
        <dbReference type="EMBL" id="RCR71264.1"/>
    </source>
</evidence>
<dbReference type="EMBL" id="QOWE01000002">
    <property type="protein sequence ID" value="RCR71264.1"/>
    <property type="molecule type" value="Genomic_DNA"/>
</dbReference>
<evidence type="ECO:0000313" key="5">
    <source>
        <dbReference type="Proteomes" id="UP000253383"/>
    </source>
</evidence>
<keyword evidence="1" id="KW-0472">Membrane</keyword>
<dbReference type="PIRSF" id="PIRSF018266">
    <property type="entry name" value="FecR"/>
    <property type="match status" value="1"/>
</dbReference>
<feature type="transmembrane region" description="Helical" evidence="1">
    <location>
        <begin position="135"/>
        <end position="156"/>
    </location>
</feature>
<comment type="caution">
    <text evidence="4">The sequence shown here is derived from an EMBL/GenBank/DDBJ whole genome shotgun (WGS) entry which is preliminary data.</text>
</comment>
<keyword evidence="5" id="KW-1185">Reference proteome</keyword>
<evidence type="ECO:0000259" key="2">
    <source>
        <dbReference type="Pfam" id="PF04773"/>
    </source>
</evidence>
<dbReference type="GO" id="GO:0016989">
    <property type="term" value="F:sigma factor antagonist activity"/>
    <property type="evidence" value="ECO:0007669"/>
    <property type="project" value="TreeGrafter"/>
</dbReference>
<dbReference type="PANTHER" id="PTHR30273">
    <property type="entry name" value="PERIPLASMIC SIGNAL SENSOR AND SIGMA FACTOR ACTIVATOR FECR-RELATED"/>
    <property type="match status" value="1"/>
</dbReference>
<keyword evidence="1" id="KW-1133">Transmembrane helix</keyword>
<evidence type="ECO:0000259" key="3">
    <source>
        <dbReference type="Pfam" id="PF16344"/>
    </source>
</evidence>
<dbReference type="Pfam" id="PF16344">
    <property type="entry name" value="FecR_C"/>
    <property type="match status" value="1"/>
</dbReference>
<evidence type="ECO:0000256" key="1">
    <source>
        <dbReference type="SAM" id="Phobius"/>
    </source>
</evidence>
<reference evidence="4 5" key="1">
    <citation type="submission" date="2018-07" db="EMBL/GenBank/DDBJ databases">
        <title>Genome analysis of Larkinella rosea.</title>
        <authorList>
            <person name="Zhou Z."/>
            <person name="Wang G."/>
        </authorList>
    </citation>
    <scope>NUCLEOTIDE SEQUENCE [LARGE SCALE GENOMIC DNA]</scope>
    <source>
        <strain evidence="5">zzj9</strain>
    </source>
</reference>
<dbReference type="PANTHER" id="PTHR30273:SF2">
    <property type="entry name" value="PROTEIN FECR"/>
    <property type="match status" value="1"/>
</dbReference>
<dbReference type="InterPro" id="IPR006860">
    <property type="entry name" value="FecR"/>
</dbReference>
<name>A0A368JX55_9BACT</name>
<dbReference type="Pfam" id="PF04773">
    <property type="entry name" value="FecR"/>
    <property type="match status" value="1"/>
</dbReference>
<keyword evidence="1" id="KW-0812">Transmembrane</keyword>
<organism evidence="4 5">
    <name type="scientific">Larkinella punicea</name>
    <dbReference type="NCBI Taxonomy" id="2315727"/>
    <lineage>
        <taxon>Bacteria</taxon>
        <taxon>Pseudomonadati</taxon>
        <taxon>Bacteroidota</taxon>
        <taxon>Cytophagia</taxon>
        <taxon>Cytophagales</taxon>
        <taxon>Spirosomataceae</taxon>
        <taxon>Larkinella</taxon>
    </lineage>
</organism>
<dbReference type="Proteomes" id="UP000253383">
    <property type="component" value="Unassembled WGS sequence"/>
</dbReference>
<feature type="domain" description="Protein FecR C-terminal" evidence="3">
    <location>
        <begin position="301"/>
        <end position="368"/>
    </location>
</feature>